<evidence type="ECO:0000313" key="2">
    <source>
        <dbReference type="EMBL" id="THC96487.1"/>
    </source>
</evidence>
<reference evidence="2 3" key="1">
    <citation type="submission" date="2019-03" db="EMBL/GenBank/DDBJ databases">
        <title>The genome sequence of a newly discovered highly antifungal drug resistant Aspergillus species, Aspergillus tanneri NIH 1004.</title>
        <authorList>
            <person name="Mounaud S."/>
            <person name="Singh I."/>
            <person name="Joardar V."/>
            <person name="Pakala S."/>
            <person name="Pakala S."/>
            <person name="Venepally P."/>
            <person name="Hoover J."/>
            <person name="Nierman W."/>
            <person name="Chung J."/>
            <person name="Losada L."/>
        </authorList>
    </citation>
    <scope>NUCLEOTIDE SEQUENCE [LARGE SCALE GENOMIC DNA]</scope>
    <source>
        <strain evidence="2 3">NIH1004</strain>
    </source>
</reference>
<accession>A0A4S3JNZ4</accession>
<evidence type="ECO:0000313" key="1">
    <source>
        <dbReference type="EMBL" id="KAA8648817.1"/>
    </source>
</evidence>
<organism evidence="2 3">
    <name type="scientific">Aspergillus tanneri</name>
    <dbReference type="NCBI Taxonomy" id="1220188"/>
    <lineage>
        <taxon>Eukaryota</taxon>
        <taxon>Fungi</taxon>
        <taxon>Dikarya</taxon>
        <taxon>Ascomycota</taxon>
        <taxon>Pezizomycotina</taxon>
        <taxon>Eurotiomycetes</taxon>
        <taxon>Eurotiomycetidae</taxon>
        <taxon>Eurotiales</taxon>
        <taxon>Aspergillaceae</taxon>
        <taxon>Aspergillus</taxon>
        <taxon>Aspergillus subgen. Circumdati</taxon>
    </lineage>
</organism>
<keyword evidence="3" id="KW-1185">Reference proteome</keyword>
<reference evidence="1 4" key="2">
    <citation type="submission" date="2019-08" db="EMBL/GenBank/DDBJ databases">
        <title>The genome sequence of a newly discovered highly antifungal drug resistant Aspergillus species, Aspergillus tanneri NIH 1004.</title>
        <authorList>
            <person name="Mounaud S."/>
            <person name="Singh I."/>
            <person name="Joardar V."/>
            <person name="Pakala S."/>
            <person name="Pakala S."/>
            <person name="Venepally P."/>
            <person name="Chung J.K."/>
            <person name="Losada L."/>
            <person name="Nierman W.C."/>
        </authorList>
    </citation>
    <scope>NUCLEOTIDE SEQUENCE [LARGE SCALE GENOMIC DNA]</scope>
    <source>
        <strain evidence="1 4">NIH1004</strain>
    </source>
</reference>
<dbReference type="RefSeq" id="XP_033428178.1">
    <property type="nucleotide sequence ID" value="XM_033569372.1"/>
</dbReference>
<evidence type="ECO:0000313" key="4">
    <source>
        <dbReference type="Proteomes" id="UP000324241"/>
    </source>
</evidence>
<dbReference type="VEuPathDB" id="FungiDB:EYZ11_004031"/>
<proteinExistence type="predicted"/>
<evidence type="ECO:0000313" key="3">
    <source>
        <dbReference type="Proteomes" id="UP000308092"/>
    </source>
</evidence>
<dbReference type="AlphaFoldDB" id="A0A4S3JNZ4"/>
<dbReference type="OrthoDB" id="4458099at2759"/>
<dbReference type="EMBL" id="QUQM01000003">
    <property type="protein sequence ID" value="KAA8648817.1"/>
    <property type="molecule type" value="Genomic_DNA"/>
</dbReference>
<gene>
    <name evidence="1" type="ORF">ATNIH1004_004702</name>
    <name evidence="2" type="ORF">EYZ11_004031</name>
</gene>
<dbReference type="EMBL" id="SOSA01000111">
    <property type="protein sequence ID" value="THC96487.1"/>
    <property type="molecule type" value="Genomic_DNA"/>
</dbReference>
<comment type="caution">
    <text evidence="2">The sequence shown here is derived from an EMBL/GenBank/DDBJ whole genome shotgun (WGS) entry which is preliminary data.</text>
</comment>
<sequence>MPSLSGVYTSFSGRTLAVDEGGQLVLLPQGSAPNAQSKLRADAEFWLCRDDGLIGKFGNPDKVLLRVQDQEYHVWVEPRGFSDGENEYGLVAVVPGAEYSNRFLAVDEEELRLQIVDQWTGGAKFRCVEDSI</sequence>
<dbReference type="Proteomes" id="UP000308092">
    <property type="component" value="Unassembled WGS sequence"/>
</dbReference>
<dbReference type="Proteomes" id="UP000324241">
    <property type="component" value="Unassembled WGS sequence"/>
</dbReference>
<name>A0A4S3JNZ4_9EURO</name>
<protein>
    <submittedName>
        <fullName evidence="2">Uncharacterized protein</fullName>
    </submittedName>
</protein>
<dbReference type="GeneID" id="54327404"/>